<keyword evidence="1" id="KW-1133">Transmembrane helix</keyword>
<dbReference type="RefSeq" id="WP_233390757.1">
    <property type="nucleotide sequence ID" value="NZ_JAJTWT010000002.1"/>
</dbReference>
<feature type="transmembrane region" description="Helical" evidence="1">
    <location>
        <begin position="45"/>
        <end position="65"/>
    </location>
</feature>
<keyword evidence="1" id="KW-0812">Transmembrane</keyword>
<organism evidence="2 3">
    <name type="scientific">Pelomonas caseinilytica</name>
    <dbReference type="NCBI Taxonomy" id="2906763"/>
    <lineage>
        <taxon>Bacteria</taxon>
        <taxon>Pseudomonadati</taxon>
        <taxon>Pseudomonadota</taxon>
        <taxon>Betaproteobacteria</taxon>
        <taxon>Burkholderiales</taxon>
        <taxon>Sphaerotilaceae</taxon>
        <taxon>Roseateles</taxon>
    </lineage>
</organism>
<sequence>MAQDLNRALREGLADAIGFVGGALAGWWLGRQFGIDFIASAEWNAAQLLGLLLIVAGSGAGRWLARRLILKDRQP</sequence>
<feature type="transmembrane region" description="Helical" evidence="1">
    <location>
        <begin position="12"/>
        <end position="30"/>
    </location>
</feature>
<reference evidence="2 3" key="1">
    <citation type="submission" date="2021-12" db="EMBL/GenBank/DDBJ databases">
        <title>Genome seq of p7.</title>
        <authorList>
            <person name="Seo T."/>
        </authorList>
    </citation>
    <scope>NUCLEOTIDE SEQUENCE [LARGE SCALE GENOMIC DNA]</scope>
    <source>
        <strain evidence="2 3">P7</strain>
    </source>
</reference>
<keyword evidence="1" id="KW-0472">Membrane</keyword>
<dbReference type="EMBL" id="JAJTWT010000002">
    <property type="protein sequence ID" value="MCE4537039.1"/>
    <property type="molecule type" value="Genomic_DNA"/>
</dbReference>
<gene>
    <name evidence="2" type="ORF">LXT12_07225</name>
</gene>
<proteinExistence type="predicted"/>
<name>A0ABS8X8I8_9BURK</name>
<comment type="caution">
    <text evidence="2">The sequence shown here is derived from an EMBL/GenBank/DDBJ whole genome shotgun (WGS) entry which is preliminary data.</text>
</comment>
<keyword evidence="3" id="KW-1185">Reference proteome</keyword>
<evidence type="ECO:0000313" key="3">
    <source>
        <dbReference type="Proteomes" id="UP001201463"/>
    </source>
</evidence>
<evidence type="ECO:0000313" key="2">
    <source>
        <dbReference type="EMBL" id="MCE4537039.1"/>
    </source>
</evidence>
<accession>A0ABS8X8I8</accession>
<evidence type="ECO:0000256" key="1">
    <source>
        <dbReference type="SAM" id="Phobius"/>
    </source>
</evidence>
<protein>
    <submittedName>
        <fullName evidence="2">Uncharacterized protein</fullName>
    </submittedName>
</protein>
<dbReference type="Proteomes" id="UP001201463">
    <property type="component" value="Unassembled WGS sequence"/>
</dbReference>